<keyword evidence="1" id="KW-0805">Transcription regulation</keyword>
<dbReference type="PROSITE" id="PS50043">
    <property type="entry name" value="HTH_LUXR_2"/>
    <property type="match status" value="1"/>
</dbReference>
<reference evidence="5" key="1">
    <citation type="submission" date="2021-04" db="EMBL/GenBank/DDBJ databases">
        <title>The genome sequence of Ideonella sp. 4Y11.</title>
        <authorList>
            <person name="Liu Y."/>
        </authorList>
    </citation>
    <scope>NUCLEOTIDE SEQUENCE</scope>
    <source>
        <strain evidence="5">4Y11</strain>
    </source>
</reference>
<evidence type="ECO:0000256" key="1">
    <source>
        <dbReference type="ARBA" id="ARBA00023015"/>
    </source>
</evidence>
<name>A0A940YF55_9BURK</name>
<dbReference type="GO" id="GO:0006355">
    <property type="term" value="P:regulation of DNA-templated transcription"/>
    <property type="evidence" value="ECO:0007669"/>
    <property type="project" value="InterPro"/>
</dbReference>
<evidence type="ECO:0000313" key="5">
    <source>
        <dbReference type="EMBL" id="MBQ0958164.1"/>
    </source>
</evidence>
<dbReference type="Pfam" id="PF00196">
    <property type="entry name" value="GerE"/>
    <property type="match status" value="1"/>
</dbReference>
<dbReference type="AlphaFoldDB" id="A0A940YF55"/>
<organism evidence="5 6">
    <name type="scientific">Ideonella aquatica</name>
    <dbReference type="NCBI Taxonomy" id="2824119"/>
    <lineage>
        <taxon>Bacteria</taxon>
        <taxon>Pseudomonadati</taxon>
        <taxon>Pseudomonadota</taxon>
        <taxon>Betaproteobacteria</taxon>
        <taxon>Burkholderiales</taxon>
        <taxon>Sphaerotilaceae</taxon>
        <taxon>Ideonella</taxon>
    </lineage>
</organism>
<dbReference type="InterPro" id="IPR036388">
    <property type="entry name" value="WH-like_DNA-bd_sf"/>
</dbReference>
<proteinExistence type="predicted"/>
<gene>
    <name evidence="5" type="ORF">KAK06_04275</name>
</gene>
<accession>A0A940YF55</accession>
<evidence type="ECO:0000256" key="2">
    <source>
        <dbReference type="ARBA" id="ARBA00023125"/>
    </source>
</evidence>
<dbReference type="GO" id="GO:0003677">
    <property type="term" value="F:DNA binding"/>
    <property type="evidence" value="ECO:0007669"/>
    <property type="project" value="UniProtKB-KW"/>
</dbReference>
<dbReference type="Proteomes" id="UP000678374">
    <property type="component" value="Unassembled WGS sequence"/>
</dbReference>
<keyword evidence="6" id="KW-1185">Reference proteome</keyword>
<dbReference type="RefSeq" id="WP_210800659.1">
    <property type="nucleotide sequence ID" value="NZ_JAGQDE010000002.1"/>
</dbReference>
<dbReference type="SMART" id="SM00421">
    <property type="entry name" value="HTH_LUXR"/>
    <property type="match status" value="1"/>
</dbReference>
<keyword evidence="3" id="KW-0804">Transcription</keyword>
<evidence type="ECO:0000313" key="6">
    <source>
        <dbReference type="Proteomes" id="UP000678374"/>
    </source>
</evidence>
<protein>
    <submittedName>
        <fullName evidence="5">Response regulator transcription factor</fullName>
    </submittedName>
</protein>
<dbReference type="PANTHER" id="PTHR44688:SF16">
    <property type="entry name" value="DNA-BINDING TRANSCRIPTIONAL ACTIVATOR DEVR_DOSR"/>
    <property type="match status" value="1"/>
</dbReference>
<feature type="domain" description="HTH luxR-type" evidence="4">
    <location>
        <begin position="257"/>
        <end position="322"/>
    </location>
</feature>
<dbReference type="PANTHER" id="PTHR44688">
    <property type="entry name" value="DNA-BINDING TRANSCRIPTIONAL ACTIVATOR DEVR_DOSR"/>
    <property type="match status" value="1"/>
</dbReference>
<evidence type="ECO:0000259" key="4">
    <source>
        <dbReference type="PROSITE" id="PS50043"/>
    </source>
</evidence>
<keyword evidence="2" id="KW-0238">DNA-binding</keyword>
<comment type="caution">
    <text evidence="5">The sequence shown here is derived from an EMBL/GenBank/DDBJ whole genome shotgun (WGS) entry which is preliminary data.</text>
</comment>
<dbReference type="CDD" id="cd06170">
    <property type="entry name" value="LuxR_C_like"/>
    <property type="match status" value="1"/>
</dbReference>
<dbReference type="Gene3D" id="1.10.10.10">
    <property type="entry name" value="Winged helix-like DNA-binding domain superfamily/Winged helix DNA-binding domain"/>
    <property type="match status" value="1"/>
</dbReference>
<sequence>MPTSLKTLEAFSAAVLALDQLPPSASPARLMAEGMAALRQLLPFDAAWWGECSGGMDGLAPRNWLSGRLNLGADFAREWNRIGAVDRFAAASMQQLDAAVWSSGYADPEPAVEAFATRHDLFHAMAITRALPGSGLMHFISLYRGQHAPAFDAAQRRVFELFSAHLMQRWSRRVTALLGQSRVGADAHALVDAAGEFVYLDARLGLWLRERFPAWQGAQLPAELLPGLRSGATALSVGRRRLSLQRCGELWLLGLAPQRRAPLLPPRELGVALLYAHGHTHKQIARELGLSPSTVRTYLRDAYQRLGVSTKAALARRLEGQSLPAPKS</sequence>
<dbReference type="InterPro" id="IPR016032">
    <property type="entry name" value="Sig_transdc_resp-reg_C-effctor"/>
</dbReference>
<dbReference type="SUPFAM" id="SSF46894">
    <property type="entry name" value="C-terminal effector domain of the bipartite response regulators"/>
    <property type="match status" value="1"/>
</dbReference>
<evidence type="ECO:0000256" key="3">
    <source>
        <dbReference type="ARBA" id="ARBA00023163"/>
    </source>
</evidence>
<dbReference type="PRINTS" id="PR00038">
    <property type="entry name" value="HTHLUXR"/>
</dbReference>
<dbReference type="EMBL" id="JAGQDE010000002">
    <property type="protein sequence ID" value="MBQ0958164.1"/>
    <property type="molecule type" value="Genomic_DNA"/>
</dbReference>
<dbReference type="InterPro" id="IPR000792">
    <property type="entry name" value="Tscrpt_reg_LuxR_C"/>
</dbReference>